<dbReference type="Pfam" id="PF10261">
    <property type="entry name" value="FIT"/>
    <property type="match status" value="1"/>
</dbReference>
<sequence>MNLPKNPLIGASLIYAGIFVITIPIWILVLPEKRMISSNPFCEAVNSIFVQDLGYVWFTLAFTSHCFLFADANDVIPTPIVARQLLKYSLNTFCWVLVNLWCFGPLLVEKLNTATGGHCVGKNLQLVDMGMRKCRGSASNMWVDGFDLLGHYYFLLTLSLLLLHNRNNLPVLSDTATRSLRISAILMFVRALSAWLLMVWFLEFCVTSMFFHTVGERMAGLVGIPVIFMVLYVEKKVYPEDEAGENYTIL</sequence>
<feature type="transmembrane region" description="Helical" evidence="8">
    <location>
        <begin position="214"/>
        <end position="233"/>
    </location>
</feature>
<dbReference type="GO" id="GO:0008654">
    <property type="term" value="P:phospholipid biosynthetic process"/>
    <property type="evidence" value="ECO:0007669"/>
    <property type="project" value="TreeGrafter"/>
</dbReference>
<keyword evidence="2 8" id="KW-0812">Transmembrane</keyword>
<proteinExistence type="predicted"/>
<keyword evidence="5 8" id="KW-1133">Transmembrane helix</keyword>
<comment type="subcellular location">
    <subcellularLocation>
        <location evidence="1">Endoplasmic reticulum membrane</location>
        <topology evidence="1">Multi-pass membrane protein</topology>
    </subcellularLocation>
</comment>
<dbReference type="PANTHER" id="PTHR23129:SF0">
    <property type="entry name" value="ACYL-COENZYME A DIPHOSPHATASE FITM2"/>
    <property type="match status" value="1"/>
</dbReference>
<evidence type="ECO:0000256" key="1">
    <source>
        <dbReference type="ARBA" id="ARBA00004477"/>
    </source>
</evidence>
<evidence type="ECO:0000256" key="8">
    <source>
        <dbReference type="SAM" id="Phobius"/>
    </source>
</evidence>
<feature type="transmembrane region" description="Helical" evidence="8">
    <location>
        <begin position="52"/>
        <end position="70"/>
    </location>
</feature>
<dbReference type="EMBL" id="LT635764">
    <property type="protein sequence ID" value="SGZ49769.1"/>
    <property type="molecule type" value="Genomic_DNA"/>
</dbReference>
<evidence type="ECO:0000256" key="5">
    <source>
        <dbReference type="ARBA" id="ARBA00022989"/>
    </source>
</evidence>
<organism evidence="9 10">
    <name type="scientific">Sungouiella intermedia</name>
    <dbReference type="NCBI Taxonomy" id="45354"/>
    <lineage>
        <taxon>Eukaryota</taxon>
        <taxon>Fungi</taxon>
        <taxon>Dikarya</taxon>
        <taxon>Ascomycota</taxon>
        <taxon>Saccharomycotina</taxon>
        <taxon>Pichiomycetes</taxon>
        <taxon>Metschnikowiaceae</taxon>
        <taxon>Sungouiella</taxon>
    </lineage>
</organism>
<evidence type="ECO:0000313" key="9">
    <source>
        <dbReference type="EMBL" id="SGZ49769.1"/>
    </source>
</evidence>
<reference evidence="9 10" key="1">
    <citation type="submission" date="2016-10" db="EMBL/GenBank/DDBJ databases">
        <authorList>
            <person name="de Groot N.N."/>
        </authorList>
    </citation>
    <scope>NUCLEOTIDE SEQUENCE [LARGE SCALE GENOMIC DNA]</scope>
    <source>
        <strain evidence="9 10">PYCC 4715</strain>
    </source>
</reference>
<feature type="transmembrane region" description="Helical" evidence="8">
    <location>
        <begin position="12"/>
        <end position="31"/>
    </location>
</feature>
<dbReference type="Proteomes" id="UP000182259">
    <property type="component" value="Chromosome I"/>
</dbReference>
<dbReference type="GO" id="GO:0010945">
    <property type="term" value="F:coenzyme A diphosphatase activity"/>
    <property type="evidence" value="ECO:0007669"/>
    <property type="project" value="InterPro"/>
</dbReference>
<gene>
    <name evidence="9" type="ORF">SAMEA4029009_CIC11G00000005875</name>
</gene>
<accession>A0A1L0BEC4</accession>
<dbReference type="PANTHER" id="PTHR23129">
    <property type="entry name" value="ACYL-COENZYME A DIPHOSPHATASE FITM2"/>
    <property type="match status" value="1"/>
</dbReference>
<feature type="transmembrane region" description="Helical" evidence="8">
    <location>
        <begin position="182"/>
        <end position="202"/>
    </location>
</feature>
<dbReference type="AlphaFoldDB" id="A0A1L0BEC4"/>
<dbReference type="GO" id="GO:0019915">
    <property type="term" value="P:lipid storage"/>
    <property type="evidence" value="ECO:0007669"/>
    <property type="project" value="InterPro"/>
</dbReference>
<evidence type="ECO:0000313" key="10">
    <source>
        <dbReference type="Proteomes" id="UP000182259"/>
    </source>
</evidence>
<dbReference type="GO" id="GO:0034389">
    <property type="term" value="P:lipid droplet organization"/>
    <property type="evidence" value="ECO:0007669"/>
    <property type="project" value="TreeGrafter"/>
</dbReference>
<dbReference type="InterPro" id="IPR019388">
    <property type="entry name" value="FIT"/>
</dbReference>
<evidence type="ECO:0000256" key="3">
    <source>
        <dbReference type="ARBA" id="ARBA00022801"/>
    </source>
</evidence>
<keyword evidence="6" id="KW-0443">Lipid metabolism</keyword>
<feature type="transmembrane region" description="Helical" evidence="8">
    <location>
        <begin position="141"/>
        <end position="162"/>
    </location>
</feature>
<evidence type="ECO:0000256" key="7">
    <source>
        <dbReference type="ARBA" id="ARBA00023136"/>
    </source>
</evidence>
<keyword evidence="3" id="KW-0378">Hydrolase</keyword>
<evidence type="ECO:0000256" key="4">
    <source>
        <dbReference type="ARBA" id="ARBA00022824"/>
    </source>
</evidence>
<evidence type="ECO:0000256" key="6">
    <source>
        <dbReference type="ARBA" id="ARBA00023098"/>
    </source>
</evidence>
<evidence type="ECO:0000256" key="2">
    <source>
        <dbReference type="ARBA" id="ARBA00022692"/>
    </source>
</evidence>
<dbReference type="GO" id="GO:0005789">
    <property type="term" value="C:endoplasmic reticulum membrane"/>
    <property type="evidence" value="ECO:0007669"/>
    <property type="project" value="UniProtKB-SubCell"/>
</dbReference>
<keyword evidence="7 8" id="KW-0472">Membrane</keyword>
<keyword evidence="4" id="KW-0256">Endoplasmic reticulum</keyword>
<feature type="transmembrane region" description="Helical" evidence="8">
    <location>
        <begin position="90"/>
        <end position="108"/>
    </location>
</feature>
<name>A0A1L0BEC4_9ASCO</name>
<protein>
    <submittedName>
        <fullName evidence="9">CIC11C00000005875</fullName>
    </submittedName>
</protein>